<keyword evidence="5" id="KW-1185">Reference proteome</keyword>
<dbReference type="SMART" id="SM00857">
    <property type="entry name" value="Resolvase"/>
    <property type="match status" value="1"/>
</dbReference>
<dbReference type="EMBL" id="FNKY01000001">
    <property type="protein sequence ID" value="SDR00971.1"/>
    <property type="molecule type" value="Genomic_DNA"/>
</dbReference>
<evidence type="ECO:0000256" key="1">
    <source>
        <dbReference type="ARBA" id="ARBA00023125"/>
    </source>
</evidence>
<dbReference type="Proteomes" id="UP000183471">
    <property type="component" value="Unassembled WGS sequence"/>
</dbReference>
<dbReference type="PANTHER" id="PTHR30461:SF2">
    <property type="entry name" value="SERINE RECOMBINASE PINE-RELATED"/>
    <property type="match status" value="1"/>
</dbReference>
<dbReference type="PROSITE" id="PS51736">
    <property type="entry name" value="RECOMBINASES_3"/>
    <property type="match status" value="1"/>
</dbReference>
<dbReference type="RefSeq" id="WP_074634029.1">
    <property type="nucleotide sequence ID" value="NZ_FNKY01000001.1"/>
</dbReference>
<dbReference type="SUPFAM" id="SSF53041">
    <property type="entry name" value="Resolvase-like"/>
    <property type="match status" value="1"/>
</dbReference>
<evidence type="ECO:0000313" key="4">
    <source>
        <dbReference type="EMBL" id="SDR00971.1"/>
    </source>
</evidence>
<dbReference type="PANTHER" id="PTHR30461">
    <property type="entry name" value="DNA-INVERTASE FROM LAMBDOID PROPHAGE"/>
    <property type="match status" value="1"/>
</dbReference>
<feature type="domain" description="Resolvase/invertase-type recombinase catalytic" evidence="3">
    <location>
        <begin position="5"/>
        <end position="145"/>
    </location>
</feature>
<protein>
    <submittedName>
        <fullName evidence="4">Site-specific DNA recombinase</fullName>
    </submittedName>
</protein>
<accession>A0ABY0TLA2</accession>
<evidence type="ECO:0000313" key="5">
    <source>
        <dbReference type="Proteomes" id="UP000183471"/>
    </source>
</evidence>
<evidence type="ECO:0000256" key="2">
    <source>
        <dbReference type="ARBA" id="ARBA00023172"/>
    </source>
</evidence>
<dbReference type="Pfam" id="PF00239">
    <property type="entry name" value="Resolvase"/>
    <property type="match status" value="1"/>
</dbReference>
<sequence>MANGKFVAYYRVSTQKQGQSGLGLEAQQASVAAYLNGGAWQLINEFVEVETGKGANALDKRPKLRAALDICRKQGATLLIAKLDRLARNVHFVSGLLETGCDFVAADMPQANKVMIQMHAVMSEWERDQISFRTKAALAAAKARGVKLGFAGSSNLERNIEERRTAANTFAAKLAGVIQGFRATGLSQRAMVAQLNQIGIRTAKGGEWSLIQLQRVLERIKPCIEK</sequence>
<dbReference type="InterPro" id="IPR036162">
    <property type="entry name" value="Resolvase-like_N_sf"/>
</dbReference>
<gene>
    <name evidence="4" type="ORF">SAMN05216402_3234</name>
</gene>
<dbReference type="Gene3D" id="3.40.50.1390">
    <property type="entry name" value="Resolvase, N-terminal catalytic domain"/>
    <property type="match status" value="1"/>
</dbReference>
<proteinExistence type="predicted"/>
<keyword evidence="1" id="KW-0238">DNA-binding</keyword>
<keyword evidence="2" id="KW-0233">DNA recombination</keyword>
<reference evidence="4 5" key="1">
    <citation type="submission" date="2016-10" db="EMBL/GenBank/DDBJ databases">
        <authorList>
            <person name="Varghese N."/>
            <person name="Submissions S."/>
        </authorList>
    </citation>
    <scope>NUCLEOTIDE SEQUENCE [LARGE SCALE GENOMIC DNA]</scope>
    <source>
        <strain evidence="4 5">Nl1</strain>
    </source>
</reference>
<name>A0ABY0TLA2_9PROT</name>
<evidence type="ECO:0000259" key="3">
    <source>
        <dbReference type="PROSITE" id="PS51736"/>
    </source>
</evidence>
<dbReference type="InterPro" id="IPR006119">
    <property type="entry name" value="Resolv_N"/>
</dbReference>
<comment type="caution">
    <text evidence="4">The sequence shown here is derived from an EMBL/GenBank/DDBJ whole genome shotgun (WGS) entry which is preliminary data.</text>
</comment>
<organism evidence="4 5">
    <name type="scientific">Nitrosospira multiformis</name>
    <dbReference type="NCBI Taxonomy" id="1231"/>
    <lineage>
        <taxon>Bacteria</taxon>
        <taxon>Pseudomonadati</taxon>
        <taxon>Pseudomonadota</taxon>
        <taxon>Betaproteobacteria</taxon>
        <taxon>Nitrosomonadales</taxon>
        <taxon>Nitrosomonadaceae</taxon>
        <taxon>Nitrosospira</taxon>
    </lineage>
</organism>
<dbReference type="InterPro" id="IPR050639">
    <property type="entry name" value="SSR_resolvase"/>
</dbReference>
<dbReference type="CDD" id="cd00338">
    <property type="entry name" value="Ser_Recombinase"/>
    <property type="match status" value="1"/>
</dbReference>